<dbReference type="EMBL" id="BK014726">
    <property type="protein sequence ID" value="DAD72845.1"/>
    <property type="molecule type" value="Genomic_DNA"/>
</dbReference>
<organism evidence="1">
    <name type="scientific">Siphoviridae sp. ctYBm1</name>
    <dbReference type="NCBI Taxonomy" id="2826374"/>
    <lineage>
        <taxon>Viruses</taxon>
        <taxon>Duplodnaviria</taxon>
        <taxon>Heunggongvirae</taxon>
        <taxon>Uroviricota</taxon>
        <taxon>Caudoviricetes</taxon>
    </lineage>
</organism>
<name>A0A8S5LS24_9CAUD</name>
<protein>
    <submittedName>
        <fullName evidence="1">Uncharacterized protein</fullName>
    </submittedName>
</protein>
<proteinExistence type="predicted"/>
<accession>A0A8S5LS24</accession>
<evidence type="ECO:0000313" key="1">
    <source>
        <dbReference type="EMBL" id="DAD72845.1"/>
    </source>
</evidence>
<sequence>MARKRSDAKILSPGLTPEGMLNKLTIKAFDLANKQLDDGTIAPSTLNALLRFGTAERELQLEAMRSNKKLSDSKIELIESEVKGKGDSEAVIAAIRGYAPSEEL</sequence>
<reference evidence="1" key="1">
    <citation type="journal article" date="2021" name="Proc. Natl. Acad. Sci. U.S.A.">
        <title>A Catalog of Tens of Thousands of Viruses from Human Metagenomes Reveals Hidden Associations with Chronic Diseases.</title>
        <authorList>
            <person name="Tisza M.J."/>
            <person name="Buck C.B."/>
        </authorList>
    </citation>
    <scope>NUCLEOTIDE SEQUENCE</scope>
    <source>
        <strain evidence="1">CtYBm1</strain>
    </source>
</reference>